<name>A0A1E2US02_9GAMM</name>
<dbReference type="EMBL" id="LVJZ01000003">
    <property type="protein sequence ID" value="ODB97509.1"/>
    <property type="molecule type" value="Genomic_DNA"/>
</dbReference>
<feature type="transmembrane region" description="Helical" evidence="6">
    <location>
        <begin position="6"/>
        <end position="25"/>
    </location>
</feature>
<feature type="domain" description="MrpA C-terminal/MbhD" evidence="7">
    <location>
        <begin position="14"/>
        <end position="78"/>
    </location>
</feature>
<evidence type="ECO:0000256" key="5">
    <source>
        <dbReference type="ARBA" id="ARBA00023136"/>
    </source>
</evidence>
<dbReference type="RefSeq" id="WP_069024546.1">
    <property type="nucleotide sequence ID" value="NZ_LVJZ01000003.1"/>
</dbReference>
<feature type="transmembrane region" description="Helical" evidence="6">
    <location>
        <begin position="30"/>
        <end position="50"/>
    </location>
</feature>
<dbReference type="STRING" id="1818881.A3196_12535"/>
<dbReference type="Proteomes" id="UP000094849">
    <property type="component" value="Unassembled WGS sequence"/>
</dbReference>
<protein>
    <submittedName>
        <fullName evidence="8">NADH-quinone oxidoreductase subunit B</fullName>
    </submittedName>
</protein>
<evidence type="ECO:0000313" key="8">
    <source>
        <dbReference type="EMBL" id="ODB97509.1"/>
    </source>
</evidence>
<evidence type="ECO:0000256" key="1">
    <source>
        <dbReference type="ARBA" id="ARBA00004651"/>
    </source>
</evidence>
<evidence type="ECO:0000256" key="3">
    <source>
        <dbReference type="ARBA" id="ARBA00022692"/>
    </source>
</evidence>
<sequence length="103" mass="10629">MSEVELWIALILGIMMLSSAVLALVVKNHLAAIAAASVVSLGLALLFALMRAPDVAMTEAAVGAGLSSLILALALRRLGLWQIDSGNDNSNLLSASTRGKEDA</sequence>
<proteinExistence type="predicted"/>
<comment type="subcellular location">
    <subcellularLocation>
        <location evidence="1">Cell membrane</location>
        <topology evidence="1">Multi-pass membrane protein</topology>
    </subcellularLocation>
</comment>
<keyword evidence="4 6" id="KW-1133">Transmembrane helix</keyword>
<keyword evidence="3 6" id="KW-0812">Transmembrane</keyword>
<comment type="caution">
    <text evidence="8">The sequence shown here is derived from an EMBL/GenBank/DDBJ whole genome shotgun (WGS) entry which is preliminary data.</text>
</comment>
<evidence type="ECO:0000256" key="4">
    <source>
        <dbReference type="ARBA" id="ARBA00022989"/>
    </source>
</evidence>
<keyword evidence="5 6" id="KW-0472">Membrane</keyword>
<dbReference type="GO" id="GO:0005886">
    <property type="term" value="C:plasma membrane"/>
    <property type="evidence" value="ECO:0007669"/>
    <property type="project" value="UniProtKB-SubCell"/>
</dbReference>
<dbReference type="InterPro" id="IPR025383">
    <property type="entry name" value="MrpA_C/MbhD"/>
</dbReference>
<evidence type="ECO:0000259" key="7">
    <source>
        <dbReference type="Pfam" id="PF13244"/>
    </source>
</evidence>
<dbReference type="AlphaFoldDB" id="A0A1E2US02"/>
<reference evidence="8 9" key="1">
    <citation type="submission" date="2016-03" db="EMBL/GenBank/DDBJ databases">
        <title>Chemosynthetic sulphur-oxidizing symbionts of marine invertebrate animals are capable of nitrogen fixation.</title>
        <authorList>
            <person name="Petersen J.M."/>
            <person name="Kemper A."/>
            <person name="Gruber-Vodicka H."/>
            <person name="Cardini U."/>
            <person name="Geest Mvander."/>
            <person name="Kleiner M."/>
            <person name="Bulgheresi S."/>
            <person name="Fussmann M."/>
            <person name="Herbold C."/>
            <person name="Seah B.K.B."/>
            <person name="Antony C.Paul."/>
            <person name="Liu D."/>
            <person name="Belitz A."/>
            <person name="Weber M."/>
        </authorList>
    </citation>
    <scope>NUCLEOTIDE SEQUENCE [LARGE SCALE GENOMIC DNA]</scope>
    <source>
        <strain evidence="8">G_D</strain>
    </source>
</reference>
<keyword evidence="2" id="KW-1003">Cell membrane</keyword>
<dbReference type="Pfam" id="PF13244">
    <property type="entry name" value="MbhD"/>
    <property type="match status" value="1"/>
</dbReference>
<organism evidence="8 9">
    <name type="scientific">Candidatus Thiodiazotropha endoloripes</name>
    <dbReference type="NCBI Taxonomy" id="1818881"/>
    <lineage>
        <taxon>Bacteria</taxon>
        <taxon>Pseudomonadati</taxon>
        <taxon>Pseudomonadota</taxon>
        <taxon>Gammaproteobacteria</taxon>
        <taxon>Chromatiales</taxon>
        <taxon>Sedimenticolaceae</taxon>
        <taxon>Candidatus Thiodiazotropha</taxon>
    </lineage>
</organism>
<evidence type="ECO:0000256" key="6">
    <source>
        <dbReference type="SAM" id="Phobius"/>
    </source>
</evidence>
<accession>A0A1E2US02</accession>
<evidence type="ECO:0000313" key="9">
    <source>
        <dbReference type="Proteomes" id="UP000094849"/>
    </source>
</evidence>
<evidence type="ECO:0000256" key="2">
    <source>
        <dbReference type="ARBA" id="ARBA00022475"/>
    </source>
</evidence>
<keyword evidence="9" id="KW-1185">Reference proteome</keyword>
<gene>
    <name evidence="8" type="ORF">A3196_12535</name>
</gene>